<feature type="signal peptide" evidence="2">
    <location>
        <begin position="1"/>
        <end position="20"/>
    </location>
</feature>
<feature type="region of interest" description="Disordered" evidence="1">
    <location>
        <begin position="80"/>
        <end position="99"/>
    </location>
</feature>
<organism evidence="3 4">
    <name type="scientific">Miscanthus lutarioriparius</name>
    <dbReference type="NCBI Taxonomy" id="422564"/>
    <lineage>
        <taxon>Eukaryota</taxon>
        <taxon>Viridiplantae</taxon>
        <taxon>Streptophyta</taxon>
        <taxon>Embryophyta</taxon>
        <taxon>Tracheophyta</taxon>
        <taxon>Spermatophyta</taxon>
        <taxon>Magnoliopsida</taxon>
        <taxon>Liliopsida</taxon>
        <taxon>Poales</taxon>
        <taxon>Poaceae</taxon>
        <taxon>PACMAD clade</taxon>
        <taxon>Panicoideae</taxon>
        <taxon>Andropogonodae</taxon>
        <taxon>Andropogoneae</taxon>
        <taxon>Saccharinae</taxon>
        <taxon>Miscanthus</taxon>
    </lineage>
</organism>
<feature type="chain" id="PRO_5032288978" evidence="2">
    <location>
        <begin position="21"/>
        <end position="145"/>
    </location>
</feature>
<evidence type="ECO:0000313" key="3">
    <source>
        <dbReference type="EMBL" id="CAD6231144.1"/>
    </source>
</evidence>
<accession>A0A811NUK0</accession>
<comment type="caution">
    <text evidence="3">The sequence shown here is derived from an EMBL/GenBank/DDBJ whole genome shotgun (WGS) entry which is preliminary data.</text>
</comment>
<evidence type="ECO:0000256" key="2">
    <source>
        <dbReference type="SAM" id="SignalP"/>
    </source>
</evidence>
<name>A0A811NUK0_9POAL</name>
<keyword evidence="4" id="KW-1185">Reference proteome</keyword>
<gene>
    <name evidence="3" type="ORF">NCGR_LOCUS21259</name>
</gene>
<protein>
    <submittedName>
        <fullName evidence="3">Uncharacterized protein</fullName>
    </submittedName>
</protein>
<evidence type="ECO:0000256" key="1">
    <source>
        <dbReference type="SAM" id="MobiDB-lite"/>
    </source>
</evidence>
<dbReference type="EMBL" id="CAJGYO010000005">
    <property type="protein sequence ID" value="CAD6231144.1"/>
    <property type="molecule type" value="Genomic_DNA"/>
</dbReference>
<reference evidence="3" key="1">
    <citation type="submission" date="2020-10" db="EMBL/GenBank/DDBJ databases">
        <authorList>
            <person name="Han B."/>
            <person name="Lu T."/>
            <person name="Zhao Q."/>
            <person name="Huang X."/>
            <person name="Zhao Y."/>
        </authorList>
    </citation>
    <scope>NUCLEOTIDE SEQUENCE</scope>
</reference>
<sequence>MASEILRLLAILWRLALVQHGSPPAPCDLLPFGTVGAPSAWQVLDEGDEDARARQGGWTRRELPGSRARADDLIFALRCRPGSPPPTTSRKARSTPSSTRCDAAPGISVVALCHLGWGSPSSLGPPCVRPAICSVATARLQAHRI</sequence>
<evidence type="ECO:0000313" key="4">
    <source>
        <dbReference type="Proteomes" id="UP000604825"/>
    </source>
</evidence>
<keyword evidence="2" id="KW-0732">Signal</keyword>
<dbReference type="Proteomes" id="UP000604825">
    <property type="component" value="Unassembled WGS sequence"/>
</dbReference>
<dbReference type="AlphaFoldDB" id="A0A811NUK0"/>
<proteinExistence type="predicted"/>